<dbReference type="OrthoDB" id="48306at2759"/>
<dbReference type="PANTHER" id="PTHR21530:SF7">
    <property type="entry name" value="TRAB DOMAIN-CONTAINING PROTEIN"/>
    <property type="match status" value="1"/>
</dbReference>
<dbReference type="PANTHER" id="PTHR21530">
    <property type="entry name" value="PHEROMONE SHUTDOWN PROTEIN"/>
    <property type="match status" value="1"/>
</dbReference>
<proteinExistence type="predicted"/>
<name>A0A6P3XZV4_DINQU</name>
<organism evidence="1 2">
    <name type="scientific">Dinoponera quadriceps</name>
    <name type="common">South American ant</name>
    <dbReference type="NCBI Taxonomy" id="609295"/>
    <lineage>
        <taxon>Eukaryota</taxon>
        <taxon>Metazoa</taxon>
        <taxon>Ecdysozoa</taxon>
        <taxon>Arthropoda</taxon>
        <taxon>Hexapoda</taxon>
        <taxon>Insecta</taxon>
        <taxon>Pterygota</taxon>
        <taxon>Neoptera</taxon>
        <taxon>Endopterygota</taxon>
        <taxon>Hymenoptera</taxon>
        <taxon>Apocrita</taxon>
        <taxon>Aculeata</taxon>
        <taxon>Formicoidea</taxon>
        <taxon>Formicidae</taxon>
        <taxon>Ponerinae</taxon>
        <taxon>Ponerini</taxon>
        <taxon>Dinoponera</taxon>
    </lineage>
</organism>
<accession>A0A6P3XZV4</accession>
<dbReference type="AlphaFoldDB" id="A0A6P3XZV4"/>
<dbReference type="GeneID" id="106749060"/>
<evidence type="ECO:0000313" key="1">
    <source>
        <dbReference type="Proteomes" id="UP000515204"/>
    </source>
</evidence>
<dbReference type="Proteomes" id="UP000515204">
    <property type="component" value="Unplaced"/>
</dbReference>
<dbReference type="Pfam" id="PF01963">
    <property type="entry name" value="TraB_PrgY_gumN"/>
    <property type="match status" value="1"/>
</dbReference>
<evidence type="ECO:0000313" key="2">
    <source>
        <dbReference type="RefSeq" id="XP_014483602.1"/>
    </source>
</evidence>
<dbReference type="KEGG" id="dqu:106749060"/>
<dbReference type="InterPro" id="IPR002816">
    <property type="entry name" value="TraB/PrgY/GumN_fam"/>
</dbReference>
<dbReference type="InterPro" id="IPR046345">
    <property type="entry name" value="TraB_PrgY-like"/>
</dbReference>
<sequence>MQQFILAVKKKMFNDEKMASQSSEVDENTNDDQQQKILSAEDENYDIDERGDYIFFGPAHRVRTNSEPKAGSGSITECACTLTKDNYTKESIESFDKEIVTEIENEFRVDFGIQDKESQINDEVSEIPGIKEYDPTIDERLPETVTLLTTPDGGKLYLIGTAHFSVESQNDVSKIIQAVQPHIIVVELCKARVGILQLDEEAMFRYAKDISYQCIMDILKKEGLYNGLLHILLLRMAAHVAKELGMPPGGEFRRAFEEAKKIPNCMIHMADRPINITMQRALRALSWWQTIKLGWHLAFMKRPITQEDVEFCKQRSMLDEMIASMKGEFPVLGEVFIKERDIYLTYSLQIACMPQFTSHGIKPMRVVGIVGLGHTPGIIENWGKVQPTDISPILKVPPPSMSSKILKLTVKASVLGAAIYISYKVIAVPAALTFQSIKSSVEGLLKAISDLLGFLC</sequence>
<reference evidence="2" key="1">
    <citation type="submission" date="2025-08" db="UniProtKB">
        <authorList>
            <consortium name="RefSeq"/>
        </authorList>
    </citation>
    <scope>IDENTIFICATION</scope>
</reference>
<keyword evidence="1" id="KW-1185">Reference proteome</keyword>
<gene>
    <name evidence="2" type="primary">LOC106749060</name>
</gene>
<dbReference type="CDD" id="cd14726">
    <property type="entry name" value="TraB_PrgY-like"/>
    <property type="match status" value="1"/>
</dbReference>
<dbReference type="RefSeq" id="XP_014483602.1">
    <property type="nucleotide sequence ID" value="XM_014628116.1"/>
</dbReference>
<protein>
    <submittedName>
        <fullName evidence="2">TraB domain-containing protein isoform X1</fullName>
    </submittedName>
</protein>